<sequence length="67" mass="7747">MDRFQSAPALPLEVEERVELDENVLLDEATERAEAELGLRHVIFRRSSFETIPSSRYKLDEAWGTII</sequence>
<dbReference type="AlphaFoldDB" id="A0A1D1UPW0"/>
<proteinExistence type="predicted"/>
<organism evidence="1 2">
    <name type="scientific">Ramazzottius varieornatus</name>
    <name type="common">Water bear</name>
    <name type="synonym">Tardigrade</name>
    <dbReference type="NCBI Taxonomy" id="947166"/>
    <lineage>
        <taxon>Eukaryota</taxon>
        <taxon>Metazoa</taxon>
        <taxon>Ecdysozoa</taxon>
        <taxon>Tardigrada</taxon>
        <taxon>Eutardigrada</taxon>
        <taxon>Parachela</taxon>
        <taxon>Hypsibioidea</taxon>
        <taxon>Ramazzottiidae</taxon>
        <taxon>Ramazzottius</taxon>
    </lineage>
</organism>
<comment type="caution">
    <text evidence="1">The sequence shown here is derived from an EMBL/GenBank/DDBJ whole genome shotgun (WGS) entry which is preliminary data.</text>
</comment>
<evidence type="ECO:0000313" key="2">
    <source>
        <dbReference type="Proteomes" id="UP000186922"/>
    </source>
</evidence>
<name>A0A1D1UPW0_RAMVA</name>
<protein>
    <submittedName>
        <fullName evidence="1">Uncharacterized protein</fullName>
    </submittedName>
</protein>
<gene>
    <name evidence="1" type="primary">RvY_03721-1</name>
    <name evidence="1" type="synonym">RvY_03721.1</name>
    <name evidence="1" type="ORF">RvY_03721</name>
</gene>
<reference evidence="1 2" key="1">
    <citation type="journal article" date="2016" name="Nat. Commun.">
        <title>Extremotolerant tardigrade genome and improved radiotolerance of human cultured cells by tardigrade-unique protein.</title>
        <authorList>
            <person name="Hashimoto T."/>
            <person name="Horikawa D.D."/>
            <person name="Saito Y."/>
            <person name="Kuwahara H."/>
            <person name="Kozuka-Hata H."/>
            <person name="Shin-I T."/>
            <person name="Minakuchi Y."/>
            <person name="Ohishi K."/>
            <person name="Motoyama A."/>
            <person name="Aizu T."/>
            <person name="Enomoto A."/>
            <person name="Kondo K."/>
            <person name="Tanaka S."/>
            <person name="Hara Y."/>
            <person name="Koshikawa S."/>
            <person name="Sagara H."/>
            <person name="Miura T."/>
            <person name="Yokobori S."/>
            <person name="Miyagawa K."/>
            <person name="Suzuki Y."/>
            <person name="Kubo T."/>
            <person name="Oyama M."/>
            <person name="Kohara Y."/>
            <person name="Fujiyama A."/>
            <person name="Arakawa K."/>
            <person name="Katayama T."/>
            <person name="Toyoda A."/>
            <person name="Kunieda T."/>
        </authorList>
    </citation>
    <scope>NUCLEOTIDE SEQUENCE [LARGE SCALE GENOMIC DNA]</scope>
    <source>
        <strain evidence="1 2">YOKOZUNA-1</strain>
    </source>
</reference>
<keyword evidence="2" id="KW-1185">Reference proteome</keyword>
<accession>A0A1D1UPW0</accession>
<evidence type="ECO:0000313" key="1">
    <source>
        <dbReference type="EMBL" id="GAU91481.1"/>
    </source>
</evidence>
<dbReference type="EMBL" id="BDGG01000002">
    <property type="protein sequence ID" value="GAU91481.1"/>
    <property type="molecule type" value="Genomic_DNA"/>
</dbReference>
<dbReference type="Proteomes" id="UP000186922">
    <property type="component" value="Unassembled WGS sequence"/>
</dbReference>